<dbReference type="EMBL" id="CYPU01000023">
    <property type="protein sequence ID" value="CUH47342.1"/>
    <property type="molecule type" value="Genomic_DNA"/>
</dbReference>
<dbReference type="SUPFAM" id="SSF46894">
    <property type="entry name" value="C-terminal effector domain of the bipartite response regulators"/>
    <property type="match status" value="1"/>
</dbReference>
<evidence type="ECO:0000313" key="6">
    <source>
        <dbReference type="Proteomes" id="UP000050783"/>
    </source>
</evidence>
<accession>A0A0P1ECH1</accession>
<name>A0A0P1ECH1_9RHOB</name>
<dbReference type="AlphaFoldDB" id="A0A0P1ECH1"/>
<keyword evidence="2" id="KW-0238">DNA-binding</keyword>
<evidence type="ECO:0000256" key="3">
    <source>
        <dbReference type="ARBA" id="ARBA00023163"/>
    </source>
</evidence>
<gene>
    <name evidence="5" type="ORF">RUA4292_01511</name>
</gene>
<dbReference type="PANTHER" id="PTHR44688:SF16">
    <property type="entry name" value="DNA-BINDING TRANSCRIPTIONAL ACTIVATOR DEVR_DOSR"/>
    <property type="match status" value="1"/>
</dbReference>
<reference evidence="5 6" key="1">
    <citation type="submission" date="2015-09" db="EMBL/GenBank/DDBJ databases">
        <authorList>
            <consortium name="Swine Surveillance"/>
        </authorList>
    </citation>
    <scope>NUCLEOTIDE SEQUENCE [LARGE SCALE GENOMIC DNA]</scope>
    <source>
        <strain evidence="5 6">CECT 4292</strain>
    </source>
</reference>
<dbReference type="Proteomes" id="UP000050783">
    <property type="component" value="Unassembled WGS sequence"/>
</dbReference>
<proteinExistence type="predicted"/>
<dbReference type="PROSITE" id="PS00622">
    <property type="entry name" value="HTH_LUXR_1"/>
    <property type="match status" value="1"/>
</dbReference>
<dbReference type="InterPro" id="IPR036388">
    <property type="entry name" value="WH-like_DNA-bd_sf"/>
</dbReference>
<evidence type="ECO:0000313" key="5">
    <source>
        <dbReference type="EMBL" id="CUH47342.1"/>
    </source>
</evidence>
<evidence type="ECO:0000256" key="1">
    <source>
        <dbReference type="ARBA" id="ARBA00023015"/>
    </source>
</evidence>
<evidence type="ECO:0000259" key="4">
    <source>
        <dbReference type="PROSITE" id="PS50043"/>
    </source>
</evidence>
<dbReference type="Gene3D" id="1.10.10.10">
    <property type="entry name" value="Winged helix-like DNA-binding domain superfamily/Winged helix DNA-binding domain"/>
    <property type="match status" value="1"/>
</dbReference>
<dbReference type="Pfam" id="PF00196">
    <property type="entry name" value="GerE"/>
    <property type="match status" value="1"/>
</dbReference>
<dbReference type="PRINTS" id="PR00038">
    <property type="entry name" value="HTHLUXR"/>
</dbReference>
<dbReference type="GO" id="GO:0003677">
    <property type="term" value="F:DNA binding"/>
    <property type="evidence" value="ECO:0007669"/>
    <property type="project" value="UniProtKB-KW"/>
</dbReference>
<dbReference type="InterPro" id="IPR000792">
    <property type="entry name" value="Tscrpt_reg_LuxR_C"/>
</dbReference>
<dbReference type="PANTHER" id="PTHR44688">
    <property type="entry name" value="DNA-BINDING TRANSCRIPTIONAL ACTIVATOR DEVR_DOSR"/>
    <property type="match status" value="1"/>
</dbReference>
<dbReference type="OrthoDB" id="343383at2"/>
<keyword evidence="3" id="KW-0804">Transcription</keyword>
<protein>
    <submittedName>
        <fullName evidence="5">Response regulator FixJ</fullName>
    </submittedName>
</protein>
<dbReference type="SMART" id="SM00421">
    <property type="entry name" value="HTH_LUXR"/>
    <property type="match status" value="1"/>
</dbReference>
<keyword evidence="1" id="KW-0805">Transcription regulation</keyword>
<evidence type="ECO:0000256" key="2">
    <source>
        <dbReference type="ARBA" id="ARBA00023125"/>
    </source>
</evidence>
<dbReference type="GO" id="GO:0006355">
    <property type="term" value="P:regulation of DNA-templated transcription"/>
    <property type="evidence" value="ECO:0007669"/>
    <property type="project" value="InterPro"/>
</dbReference>
<feature type="domain" description="HTH luxR-type" evidence="4">
    <location>
        <begin position="193"/>
        <end position="258"/>
    </location>
</feature>
<sequence length="274" mass="31137">MKALYEATGTLIDAIGSESFAQTLSDTLRQITPFDYTVVFGYFGQARPLDLYDDFPKNKRKVFVEDYQEGPYLLDPFYLVCETDFVPGLHRIRDLAPDRFFQGEYYRSYYARTGLAEEMGFVIRLPESASVVVSVMREQKAFSAKDFRQLNEFWPIVQATCKRHWDDLANRFGSVEGEVADDDLYQSVALAFTNFGQGALTPRERQVVEYTLKGHSADAVGRILKISPGTVRIHRRNVYSKLQIRSQGELFSKFIDELVSGGHSSLSSKSLNAN</sequence>
<dbReference type="RefSeq" id="WP_058277028.1">
    <property type="nucleotide sequence ID" value="NZ_CYPU01000023.1"/>
</dbReference>
<dbReference type="PROSITE" id="PS50043">
    <property type="entry name" value="HTH_LUXR_2"/>
    <property type="match status" value="1"/>
</dbReference>
<dbReference type="InterPro" id="IPR016032">
    <property type="entry name" value="Sig_transdc_resp-reg_C-effctor"/>
</dbReference>
<dbReference type="CDD" id="cd06170">
    <property type="entry name" value="LuxR_C_like"/>
    <property type="match status" value="1"/>
</dbReference>
<dbReference type="GeneID" id="55492759"/>
<organism evidence="5 6">
    <name type="scientific">Ruegeria atlantica</name>
    <dbReference type="NCBI Taxonomy" id="81569"/>
    <lineage>
        <taxon>Bacteria</taxon>
        <taxon>Pseudomonadati</taxon>
        <taxon>Pseudomonadota</taxon>
        <taxon>Alphaproteobacteria</taxon>
        <taxon>Rhodobacterales</taxon>
        <taxon>Roseobacteraceae</taxon>
        <taxon>Ruegeria</taxon>
    </lineage>
</organism>